<accession>A0ABP7DVI9</accession>
<protein>
    <submittedName>
        <fullName evidence="2">Uncharacterized protein</fullName>
    </submittedName>
</protein>
<evidence type="ECO:0000313" key="2">
    <source>
        <dbReference type="EMBL" id="GAA3710070.1"/>
    </source>
</evidence>
<dbReference type="EMBL" id="BAABDC010000004">
    <property type="protein sequence ID" value="GAA3710070.1"/>
    <property type="molecule type" value="Genomic_DNA"/>
</dbReference>
<name>A0ABP7DVI9_9MICO</name>
<evidence type="ECO:0000313" key="3">
    <source>
        <dbReference type="Proteomes" id="UP001501468"/>
    </source>
</evidence>
<proteinExistence type="predicted"/>
<dbReference type="Proteomes" id="UP001501468">
    <property type="component" value="Unassembled WGS sequence"/>
</dbReference>
<gene>
    <name evidence="2" type="ORF">GCM10022399_28650</name>
</gene>
<comment type="caution">
    <text evidence="2">The sequence shown here is derived from an EMBL/GenBank/DDBJ whole genome shotgun (WGS) entry which is preliminary data.</text>
</comment>
<keyword evidence="3" id="KW-1185">Reference proteome</keyword>
<evidence type="ECO:0000256" key="1">
    <source>
        <dbReference type="SAM" id="MobiDB-lite"/>
    </source>
</evidence>
<feature type="region of interest" description="Disordered" evidence="1">
    <location>
        <begin position="27"/>
        <end position="48"/>
    </location>
</feature>
<reference evidence="3" key="1">
    <citation type="journal article" date="2019" name="Int. J. Syst. Evol. Microbiol.">
        <title>The Global Catalogue of Microorganisms (GCM) 10K type strain sequencing project: providing services to taxonomists for standard genome sequencing and annotation.</title>
        <authorList>
            <consortium name="The Broad Institute Genomics Platform"/>
            <consortium name="The Broad Institute Genome Sequencing Center for Infectious Disease"/>
            <person name="Wu L."/>
            <person name="Ma J."/>
        </authorList>
    </citation>
    <scope>NUCLEOTIDE SEQUENCE [LARGE SCALE GENOMIC DNA]</scope>
    <source>
        <strain evidence="3">JCM 17125</strain>
    </source>
</reference>
<organism evidence="2 3">
    <name type="scientific">Terrabacter ginsenosidimutans</name>
    <dbReference type="NCBI Taxonomy" id="490575"/>
    <lineage>
        <taxon>Bacteria</taxon>
        <taxon>Bacillati</taxon>
        <taxon>Actinomycetota</taxon>
        <taxon>Actinomycetes</taxon>
        <taxon>Micrococcales</taxon>
        <taxon>Intrasporangiaceae</taxon>
        <taxon>Terrabacter</taxon>
    </lineage>
</organism>
<sequence>MGDRARTAFQVFACNEGAVAADVAGSGTVIDPPSGRRPVPPTPVDAPHRYTGVRGLLMSRPIF</sequence>